<dbReference type="EMBL" id="BOMB01000023">
    <property type="protein sequence ID" value="GID13380.1"/>
    <property type="molecule type" value="Genomic_DNA"/>
</dbReference>
<dbReference type="PANTHER" id="PTHR43877:SF2">
    <property type="entry name" value="AMINOALKYLPHOSPHONATE N-ACETYLTRANSFERASE-RELATED"/>
    <property type="match status" value="1"/>
</dbReference>
<proteinExistence type="predicted"/>
<dbReference type="InterPro" id="IPR016181">
    <property type="entry name" value="Acyl_CoA_acyltransferase"/>
</dbReference>
<keyword evidence="2" id="KW-0012">Acyltransferase</keyword>
<dbReference type="Pfam" id="PF00583">
    <property type="entry name" value="Acetyltransf_1"/>
    <property type="match status" value="1"/>
</dbReference>
<reference evidence="4" key="1">
    <citation type="submission" date="2021-01" db="EMBL/GenBank/DDBJ databases">
        <title>Whole genome shotgun sequence of Actinocatenispora rupis NBRC 107355.</title>
        <authorList>
            <person name="Komaki H."/>
            <person name="Tamura T."/>
        </authorList>
    </citation>
    <scope>NUCLEOTIDE SEQUENCE</scope>
    <source>
        <strain evidence="4">NBRC 107355</strain>
    </source>
</reference>
<gene>
    <name evidence="4" type="ORF">Aru02nite_42690</name>
</gene>
<sequence>MADTATGTPVTTQTTVRPFRPLDHRACRELWAELTEDDRRRYDAPRENDPGAGFEHFVARLDLSGMWVADHAEAGVIGFVGLVLHGRRGEVDPIVVAEPYRGAGVGHALLDRVAAEARRRRLRQLSVSPSTRNMAAIRSFRRAGYDVLAHVTLTLDLTDSAPPRRDGVDLHGLRFRY</sequence>
<protein>
    <recommendedName>
        <fullName evidence="3">N-acetyltransferase domain-containing protein</fullName>
    </recommendedName>
</protein>
<dbReference type="InterPro" id="IPR000182">
    <property type="entry name" value="GNAT_dom"/>
</dbReference>
<dbReference type="Proteomes" id="UP000612808">
    <property type="component" value="Unassembled WGS sequence"/>
</dbReference>
<dbReference type="Gene3D" id="3.40.630.30">
    <property type="match status" value="1"/>
</dbReference>
<name>A0A8J3J2I5_9ACTN</name>
<dbReference type="InterPro" id="IPR050832">
    <property type="entry name" value="Bact_Acetyltransf"/>
</dbReference>
<dbReference type="PROSITE" id="PS51186">
    <property type="entry name" value="GNAT"/>
    <property type="match status" value="1"/>
</dbReference>
<feature type="domain" description="N-acetyltransferase" evidence="3">
    <location>
        <begin position="14"/>
        <end position="162"/>
    </location>
</feature>
<evidence type="ECO:0000259" key="3">
    <source>
        <dbReference type="PROSITE" id="PS51186"/>
    </source>
</evidence>
<evidence type="ECO:0000313" key="4">
    <source>
        <dbReference type="EMBL" id="GID13380.1"/>
    </source>
</evidence>
<keyword evidence="1" id="KW-0808">Transferase</keyword>
<dbReference type="AlphaFoldDB" id="A0A8J3J2I5"/>
<dbReference type="RefSeq" id="WP_203660302.1">
    <property type="nucleotide sequence ID" value="NZ_BAAAZM010000007.1"/>
</dbReference>
<evidence type="ECO:0000256" key="2">
    <source>
        <dbReference type="ARBA" id="ARBA00023315"/>
    </source>
</evidence>
<keyword evidence="5" id="KW-1185">Reference proteome</keyword>
<organism evidence="4 5">
    <name type="scientific">Actinocatenispora rupis</name>
    <dbReference type="NCBI Taxonomy" id="519421"/>
    <lineage>
        <taxon>Bacteria</taxon>
        <taxon>Bacillati</taxon>
        <taxon>Actinomycetota</taxon>
        <taxon>Actinomycetes</taxon>
        <taxon>Micromonosporales</taxon>
        <taxon>Micromonosporaceae</taxon>
        <taxon>Actinocatenispora</taxon>
    </lineage>
</organism>
<dbReference type="CDD" id="cd04301">
    <property type="entry name" value="NAT_SF"/>
    <property type="match status" value="1"/>
</dbReference>
<accession>A0A8J3J2I5</accession>
<dbReference type="PANTHER" id="PTHR43877">
    <property type="entry name" value="AMINOALKYLPHOSPHONATE N-ACETYLTRANSFERASE-RELATED-RELATED"/>
    <property type="match status" value="1"/>
</dbReference>
<evidence type="ECO:0000256" key="1">
    <source>
        <dbReference type="ARBA" id="ARBA00022679"/>
    </source>
</evidence>
<dbReference type="SUPFAM" id="SSF55729">
    <property type="entry name" value="Acyl-CoA N-acyltransferases (Nat)"/>
    <property type="match status" value="1"/>
</dbReference>
<dbReference type="GO" id="GO:0016747">
    <property type="term" value="F:acyltransferase activity, transferring groups other than amino-acyl groups"/>
    <property type="evidence" value="ECO:0007669"/>
    <property type="project" value="InterPro"/>
</dbReference>
<comment type="caution">
    <text evidence="4">The sequence shown here is derived from an EMBL/GenBank/DDBJ whole genome shotgun (WGS) entry which is preliminary data.</text>
</comment>
<evidence type="ECO:0000313" key="5">
    <source>
        <dbReference type="Proteomes" id="UP000612808"/>
    </source>
</evidence>